<evidence type="ECO:0000313" key="4">
    <source>
        <dbReference type="EMBL" id="THG99064.1"/>
    </source>
</evidence>
<evidence type="ECO:0000313" key="5">
    <source>
        <dbReference type="Proteomes" id="UP000309038"/>
    </source>
</evidence>
<dbReference type="AlphaFoldDB" id="A0A4S4KKU6"/>
<feature type="compositionally biased region" description="Low complexity" evidence="1">
    <location>
        <begin position="138"/>
        <end position="154"/>
    </location>
</feature>
<keyword evidence="2" id="KW-1133">Transmembrane helix</keyword>
<accession>A0A4S4KKU6</accession>
<feature type="compositionally biased region" description="Polar residues" evidence="1">
    <location>
        <begin position="288"/>
        <end position="310"/>
    </location>
</feature>
<keyword evidence="2" id="KW-0812">Transmembrane</keyword>
<sequence length="318" mass="32395">MFIGIIPILLGFLATVSQRVVAQGTNATCLVGFEWMTNSRGQSPCLIAAYLNSACISDPTDATVFYSVIGACAACQDRDNLPWSGWDSNCSTVYNSVWPTNIPTGTAIPAWAYLDVVEPDSFNITAAQALADEDLPESTAAAGPSATSGSSGSSTSSSASIFASSSAHTLTPEAANSSSGSKSNVGPIVGGVVGGIGGAAIIAAAIAFWLIKRRRASKVAPSTYYANEGQYQTSPFDPAMGQVAGAGVPYTGIPQTPTPPPIAVVSGSMPVYNPNDPSTFPTADPAPTSFTHSHYTSGGPTNSSYQPTSGGYSGAPEL</sequence>
<dbReference type="EMBL" id="SGPJ01000093">
    <property type="protein sequence ID" value="THG99064.1"/>
    <property type="molecule type" value="Genomic_DNA"/>
</dbReference>
<dbReference type="Proteomes" id="UP000309038">
    <property type="component" value="Unassembled WGS sequence"/>
</dbReference>
<evidence type="ECO:0000256" key="3">
    <source>
        <dbReference type="SAM" id="SignalP"/>
    </source>
</evidence>
<protein>
    <submittedName>
        <fullName evidence="4">Uncharacterized protein</fullName>
    </submittedName>
</protein>
<reference evidence="4 5" key="1">
    <citation type="submission" date="2019-02" db="EMBL/GenBank/DDBJ databases">
        <title>Genome sequencing of the rare red list fungi Phlebia centrifuga.</title>
        <authorList>
            <person name="Buettner E."/>
            <person name="Kellner H."/>
        </authorList>
    </citation>
    <scope>NUCLEOTIDE SEQUENCE [LARGE SCALE GENOMIC DNA]</scope>
    <source>
        <strain evidence="4 5">DSM 108282</strain>
    </source>
</reference>
<name>A0A4S4KKU6_9APHY</name>
<evidence type="ECO:0000256" key="2">
    <source>
        <dbReference type="SAM" id="Phobius"/>
    </source>
</evidence>
<feature type="region of interest" description="Disordered" evidence="1">
    <location>
        <begin position="275"/>
        <end position="318"/>
    </location>
</feature>
<comment type="caution">
    <text evidence="4">The sequence shown here is derived from an EMBL/GenBank/DDBJ whole genome shotgun (WGS) entry which is preliminary data.</text>
</comment>
<proteinExistence type="predicted"/>
<feature type="chain" id="PRO_5020519975" evidence="3">
    <location>
        <begin position="23"/>
        <end position="318"/>
    </location>
</feature>
<feature type="transmembrane region" description="Helical" evidence="2">
    <location>
        <begin position="188"/>
        <end position="211"/>
    </location>
</feature>
<organism evidence="4 5">
    <name type="scientific">Hermanssonia centrifuga</name>
    <dbReference type="NCBI Taxonomy" id="98765"/>
    <lineage>
        <taxon>Eukaryota</taxon>
        <taxon>Fungi</taxon>
        <taxon>Dikarya</taxon>
        <taxon>Basidiomycota</taxon>
        <taxon>Agaricomycotina</taxon>
        <taxon>Agaricomycetes</taxon>
        <taxon>Polyporales</taxon>
        <taxon>Meruliaceae</taxon>
        <taxon>Hermanssonia</taxon>
    </lineage>
</organism>
<gene>
    <name evidence="4" type="ORF">EW026_g3210</name>
</gene>
<evidence type="ECO:0000256" key="1">
    <source>
        <dbReference type="SAM" id="MobiDB-lite"/>
    </source>
</evidence>
<keyword evidence="5" id="KW-1185">Reference proteome</keyword>
<feature type="region of interest" description="Disordered" evidence="1">
    <location>
        <begin position="135"/>
        <end position="154"/>
    </location>
</feature>
<keyword evidence="2" id="KW-0472">Membrane</keyword>
<keyword evidence="3" id="KW-0732">Signal</keyword>
<feature type="signal peptide" evidence="3">
    <location>
        <begin position="1"/>
        <end position="22"/>
    </location>
</feature>